<dbReference type="AlphaFoldDB" id="A0A0E9VLD4"/>
<sequence>MHLKHMALCSGDSCLPSVMRKPSVNGAAVILPCESLTRGCTLHSSVLAHYTASHVVLQVEVAVNPTQLDK</sequence>
<name>A0A0E9VLD4_ANGAN</name>
<evidence type="ECO:0000313" key="1">
    <source>
        <dbReference type="EMBL" id="JAH78831.1"/>
    </source>
</evidence>
<proteinExistence type="predicted"/>
<organism evidence="1">
    <name type="scientific">Anguilla anguilla</name>
    <name type="common">European freshwater eel</name>
    <name type="synonym">Muraena anguilla</name>
    <dbReference type="NCBI Taxonomy" id="7936"/>
    <lineage>
        <taxon>Eukaryota</taxon>
        <taxon>Metazoa</taxon>
        <taxon>Chordata</taxon>
        <taxon>Craniata</taxon>
        <taxon>Vertebrata</taxon>
        <taxon>Euteleostomi</taxon>
        <taxon>Actinopterygii</taxon>
        <taxon>Neopterygii</taxon>
        <taxon>Teleostei</taxon>
        <taxon>Anguilliformes</taxon>
        <taxon>Anguillidae</taxon>
        <taxon>Anguilla</taxon>
    </lineage>
</organism>
<reference evidence="1" key="2">
    <citation type="journal article" date="2015" name="Fish Shellfish Immunol.">
        <title>Early steps in the European eel (Anguilla anguilla)-Vibrio vulnificus interaction in the gills: Role of the RtxA13 toxin.</title>
        <authorList>
            <person name="Callol A."/>
            <person name="Pajuelo D."/>
            <person name="Ebbesson L."/>
            <person name="Teles M."/>
            <person name="MacKenzie S."/>
            <person name="Amaro C."/>
        </authorList>
    </citation>
    <scope>NUCLEOTIDE SEQUENCE</scope>
</reference>
<reference evidence="1" key="1">
    <citation type="submission" date="2014-11" db="EMBL/GenBank/DDBJ databases">
        <authorList>
            <person name="Amaro Gonzalez C."/>
        </authorList>
    </citation>
    <scope>NUCLEOTIDE SEQUENCE</scope>
</reference>
<accession>A0A0E9VLD4</accession>
<dbReference type="EMBL" id="GBXM01029746">
    <property type="protein sequence ID" value="JAH78831.1"/>
    <property type="molecule type" value="Transcribed_RNA"/>
</dbReference>
<protein>
    <submittedName>
        <fullName evidence="1">Uncharacterized protein</fullName>
    </submittedName>
</protein>